<name>A0A1X9LQI4_9MICO</name>
<dbReference type="Pfam" id="PF01263">
    <property type="entry name" value="Aldose_epim"/>
    <property type="match status" value="1"/>
</dbReference>
<dbReference type="InterPro" id="IPR008183">
    <property type="entry name" value="Aldose_1/G6P_1-epimerase"/>
</dbReference>
<dbReference type="SUPFAM" id="SSF74650">
    <property type="entry name" value="Galactose mutarotase-like"/>
    <property type="match status" value="1"/>
</dbReference>
<evidence type="ECO:0000313" key="3">
    <source>
        <dbReference type="Proteomes" id="UP000192775"/>
    </source>
</evidence>
<dbReference type="GO" id="GO:0004034">
    <property type="term" value="F:aldose 1-epimerase activity"/>
    <property type="evidence" value="ECO:0007669"/>
    <property type="project" value="TreeGrafter"/>
</dbReference>
<dbReference type="STRING" id="1619308.B5808_16695"/>
<dbReference type="PANTHER" id="PTHR10091:SF0">
    <property type="entry name" value="GALACTOSE MUTAROTASE"/>
    <property type="match status" value="1"/>
</dbReference>
<keyword evidence="3" id="KW-1185">Reference proteome</keyword>
<dbReference type="InterPro" id="IPR037480">
    <property type="entry name" value="YihR-like"/>
</dbReference>
<sequence length="344" mass="37160">MARTLLREPPAPVRWERARSSRGDHRLRGGRPVSTAPRPVSGTQHRLESHGYALDIASIGATVRRVTHEGRDLVVPFEADELRPAYRGAVLAPWPNRVVDGRYDWYGTEHQLPLTEPTRGHALHGLASWLDFSAMEVAPDALTLTAVVEPQAGYPFRVEVAVRYRLDADGLHTTVTGTNLGTGVAPFGTGPHPYLVAGDSPLDEWTLSLPAETVFEVTPDRLVPAYLDAVAEARGGAFDFRSPRVIGATEIDHAFTDLVRDDAGHTTVSVTDTDGRGVAMTWGIDCAWVQIHTADLLPSQGLTRLGLAVEPMTCPPDAFNLLIDVIGLAPGESGSASWRLHALG</sequence>
<dbReference type="InterPro" id="IPR014718">
    <property type="entry name" value="GH-type_carb-bd"/>
</dbReference>
<protein>
    <submittedName>
        <fullName evidence="2">Galactose mutarotase</fullName>
    </submittedName>
</protein>
<dbReference type="GO" id="GO:0006006">
    <property type="term" value="P:glucose metabolic process"/>
    <property type="evidence" value="ECO:0007669"/>
    <property type="project" value="TreeGrafter"/>
</dbReference>
<feature type="compositionally biased region" description="Basic and acidic residues" evidence="1">
    <location>
        <begin position="14"/>
        <end position="27"/>
    </location>
</feature>
<proteinExistence type="predicted"/>
<dbReference type="GO" id="GO:0033499">
    <property type="term" value="P:galactose catabolic process via UDP-galactose, Leloir pathway"/>
    <property type="evidence" value="ECO:0007669"/>
    <property type="project" value="TreeGrafter"/>
</dbReference>
<dbReference type="Proteomes" id="UP000192775">
    <property type="component" value="Chromosome"/>
</dbReference>
<dbReference type="CDD" id="cd09022">
    <property type="entry name" value="Aldose_epim_Ec_YihR"/>
    <property type="match status" value="1"/>
</dbReference>
<dbReference type="PANTHER" id="PTHR10091">
    <property type="entry name" value="ALDOSE-1-EPIMERASE"/>
    <property type="match status" value="1"/>
</dbReference>
<evidence type="ECO:0000313" key="2">
    <source>
        <dbReference type="EMBL" id="ARJ07453.1"/>
    </source>
</evidence>
<feature type="region of interest" description="Disordered" evidence="1">
    <location>
        <begin position="1"/>
        <end position="44"/>
    </location>
</feature>
<dbReference type="Gene3D" id="2.70.98.10">
    <property type="match status" value="1"/>
</dbReference>
<accession>A0A1X9LQI4</accession>
<dbReference type="InterPro" id="IPR011013">
    <property type="entry name" value="Gal_mutarotase_sf_dom"/>
</dbReference>
<gene>
    <name evidence="2" type="ORF">B5808_16695</name>
</gene>
<dbReference type="GO" id="GO:0030246">
    <property type="term" value="F:carbohydrate binding"/>
    <property type="evidence" value="ECO:0007669"/>
    <property type="project" value="InterPro"/>
</dbReference>
<dbReference type="EMBL" id="CP020715">
    <property type="protein sequence ID" value="ARJ07453.1"/>
    <property type="molecule type" value="Genomic_DNA"/>
</dbReference>
<dbReference type="KEGG" id="cphy:B5808_16695"/>
<dbReference type="AlphaFoldDB" id="A0A1X9LQI4"/>
<reference evidence="2 3" key="1">
    <citation type="submission" date="2017-04" db="EMBL/GenBank/DDBJ databases">
        <authorList>
            <person name="Afonso C.L."/>
            <person name="Miller P.J."/>
            <person name="Scott M.A."/>
            <person name="Spackman E."/>
            <person name="Goraichik I."/>
            <person name="Dimitrov K.M."/>
            <person name="Suarez D.L."/>
            <person name="Swayne D.E."/>
        </authorList>
    </citation>
    <scope>NUCLEOTIDE SEQUENCE [LARGE SCALE GENOMIC DNA]</scope>
    <source>
        <strain evidence="3">XA(T)</strain>
    </source>
</reference>
<evidence type="ECO:0000256" key="1">
    <source>
        <dbReference type="SAM" id="MobiDB-lite"/>
    </source>
</evidence>
<organism evidence="2 3">
    <name type="scientific">Cnuibacter physcomitrellae</name>
    <dbReference type="NCBI Taxonomy" id="1619308"/>
    <lineage>
        <taxon>Bacteria</taxon>
        <taxon>Bacillati</taxon>
        <taxon>Actinomycetota</taxon>
        <taxon>Actinomycetes</taxon>
        <taxon>Micrococcales</taxon>
        <taxon>Microbacteriaceae</taxon>
        <taxon>Cnuibacter</taxon>
    </lineage>
</organism>